<dbReference type="InterPro" id="IPR040072">
    <property type="entry name" value="Methyltransferase_A"/>
</dbReference>
<dbReference type="InParanoid" id="A0A804RDQ0"/>
<keyword evidence="9" id="KW-1185">Reference proteome</keyword>
<sequence length="146" mass="16239">MLASHKLQSTLAVSLHAPNQKLWETIVPSTKSYPLGALMDDCKTGINDEKEHAEELAELLRMCGGGYHVNLIPYNPIEGSEYKRPYRKVVQAFVDALEARKITISVRRTCGLDANAACGQLRNEFQKNPLLEIELSPSTERTLVTA</sequence>
<feature type="domain" description="Radical SAM core" evidence="7">
    <location>
        <begin position="1"/>
        <end position="113"/>
    </location>
</feature>
<organism evidence="8 9">
    <name type="scientific">Zea mays</name>
    <name type="common">Maize</name>
    <dbReference type="NCBI Taxonomy" id="4577"/>
    <lineage>
        <taxon>Eukaryota</taxon>
        <taxon>Viridiplantae</taxon>
        <taxon>Streptophyta</taxon>
        <taxon>Embryophyta</taxon>
        <taxon>Tracheophyta</taxon>
        <taxon>Spermatophyta</taxon>
        <taxon>Magnoliopsida</taxon>
        <taxon>Liliopsida</taxon>
        <taxon>Poales</taxon>
        <taxon>Poaceae</taxon>
        <taxon>PACMAD clade</taxon>
        <taxon>Panicoideae</taxon>
        <taxon>Andropogonodae</taxon>
        <taxon>Andropogoneae</taxon>
        <taxon>Tripsacinae</taxon>
        <taxon>Zea</taxon>
    </lineage>
</organism>
<dbReference type="InterPro" id="IPR007197">
    <property type="entry name" value="rSAM"/>
</dbReference>
<name>A0A804RDQ0_MAIZE</name>
<proteinExistence type="predicted"/>
<evidence type="ECO:0000256" key="6">
    <source>
        <dbReference type="ARBA" id="ARBA00023014"/>
    </source>
</evidence>
<keyword evidence="6" id="KW-0411">Iron-sulfur</keyword>
<evidence type="ECO:0000259" key="7">
    <source>
        <dbReference type="PROSITE" id="PS51918"/>
    </source>
</evidence>
<keyword evidence="3" id="KW-0949">S-adenosyl-L-methionine</keyword>
<keyword evidence="2" id="KW-0004">4Fe-4S</keyword>
<evidence type="ECO:0000256" key="3">
    <source>
        <dbReference type="ARBA" id="ARBA00022691"/>
    </source>
</evidence>
<dbReference type="Proteomes" id="UP000007305">
    <property type="component" value="Chromosome 9"/>
</dbReference>
<dbReference type="Gene3D" id="3.20.20.70">
    <property type="entry name" value="Aldolase class I"/>
    <property type="match status" value="1"/>
</dbReference>
<evidence type="ECO:0000256" key="2">
    <source>
        <dbReference type="ARBA" id="ARBA00022485"/>
    </source>
</evidence>
<reference evidence="8" key="3">
    <citation type="submission" date="2021-05" db="UniProtKB">
        <authorList>
            <consortium name="EnsemblPlants"/>
        </authorList>
    </citation>
    <scope>IDENTIFICATION</scope>
    <source>
        <strain evidence="8">cv. B73</strain>
    </source>
</reference>
<dbReference type="EnsemblPlants" id="Zm00001eb400870_T001">
    <property type="protein sequence ID" value="Zm00001eb400870_P001"/>
    <property type="gene ID" value="Zm00001eb400870"/>
</dbReference>
<dbReference type="GO" id="GO:0003824">
    <property type="term" value="F:catalytic activity"/>
    <property type="evidence" value="ECO:0007669"/>
    <property type="project" value="InterPro"/>
</dbReference>
<reference evidence="8" key="2">
    <citation type="submission" date="2019-07" db="EMBL/GenBank/DDBJ databases">
        <authorList>
            <person name="Seetharam A."/>
            <person name="Woodhouse M."/>
            <person name="Cannon E."/>
        </authorList>
    </citation>
    <scope>NUCLEOTIDE SEQUENCE [LARGE SCALE GENOMIC DNA]</scope>
    <source>
        <strain evidence="8">cv. B73</strain>
    </source>
</reference>
<dbReference type="Gramene" id="Zm00001eb400870_T001">
    <property type="protein sequence ID" value="Zm00001eb400870_P001"/>
    <property type="gene ID" value="Zm00001eb400870"/>
</dbReference>
<dbReference type="PROSITE" id="PS51918">
    <property type="entry name" value="RADICAL_SAM"/>
    <property type="match status" value="1"/>
</dbReference>
<dbReference type="GO" id="GO:0046872">
    <property type="term" value="F:metal ion binding"/>
    <property type="evidence" value="ECO:0007669"/>
    <property type="project" value="UniProtKB-KW"/>
</dbReference>
<accession>A0A804RDQ0</accession>
<keyword evidence="4" id="KW-0479">Metal-binding</keyword>
<reference evidence="9" key="1">
    <citation type="journal article" date="2009" name="Science">
        <title>The B73 maize genome: complexity, diversity, and dynamics.</title>
        <authorList>
            <person name="Schnable P.S."/>
            <person name="Ware D."/>
            <person name="Fulton R.S."/>
            <person name="Stein J.C."/>
            <person name="Wei F."/>
            <person name="Pasternak S."/>
            <person name="Liang C."/>
            <person name="Zhang J."/>
            <person name="Fulton L."/>
            <person name="Graves T.A."/>
            <person name="Minx P."/>
            <person name="Reily A.D."/>
            <person name="Courtney L."/>
            <person name="Kruchowski S.S."/>
            <person name="Tomlinson C."/>
            <person name="Strong C."/>
            <person name="Delehaunty K."/>
            <person name="Fronick C."/>
            <person name="Courtney B."/>
            <person name="Rock S.M."/>
            <person name="Belter E."/>
            <person name="Du F."/>
            <person name="Kim K."/>
            <person name="Abbott R.M."/>
            <person name="Cotton M."/>
            <person name="Levy A."/>
            <person name="Marchetto P."/>
            <person name="Ochoa K."/>
            <person name="Jackson S.M."/>
            <person name="Gillam B."/>
            <person name="Chen W."/>
            <person name="Yan L."/>
            <person name="Higginbotham J."/>
            <person name="Cardenas M."/>
            <person name="Waligorski J."/>
            <person name="Applebaum E."/>
            <person name="Phelps L."/>
            <person name="Falcone J."/>
            <person name="Kanchi K."/>
            <person name="Thane T."/>
            <person name="Scimone A."/>
            <person name="Thane N."/>
            <person name="Henke J."/>
            <person name="Wang T."/>
            <person name="Ruppert J."/>
            <person name="Shah N."/>
            <person name="Rotter K."/>
            <person name="Hodges J."/>
            <person name="Ingenthron E."/>
            <person name="Cordes M."/>
            <person name="Kohlberg S."/>
            <person name="Sgro J."/>
            <person name="Delgado B."/>
            <person name="Mead K."/>
            <person name="Chinwalla A."/>
            <person name="Leonard S."/>
            <person name="Crouse K."/>
            <person name="Collura K."/>
            <person name="Kudrna D."/>
            <person name="Currie J."/>
            <person name="He R."/>
            <person name="Angelova A."/>
            <person name="Rajasekar S."/>
            <person name="Mueller T."/>
            <person name="Lomeli R."/>
            <person name="Scara G."/>
            <person name="Ko A."/>
            <person name="Delaney K."/>
            <person name="Wissotski M."/>
            <person name="Lopez G."/>
            <person name="Campos D."/>
            <person name="Braidotti M."/>
            <person name="Ashley E."/>
            <person name="Golser W."/>
            <person name="Kim H."/>
            <person name="Lee S."/>
            <person name="Lin J."/>
            <person name="Dujmic Z."/>
            <person name="Kim W."/>
            <person name="Talag J."/>
            <person name="Zuccolo A."/>
            <person name="Fan C."/>
            <person name="Sebastian A."/>
            <person name="Kramer M."/>
            <person name="Spiegel L."/>
            <person name="Nascimento L."/>
            <person name="Zutavern T."/>
            <person name="Miller B."/>
            <person name="Ambroise C."/>
            <person name="Muller S."/>
            <person name="Spooner W."/>
            <person name="Narechania A."/>
            <person name="Ren L."/>
            <person name="Wei S."/>
            <person name="Kumari S."/>
            <person name="Faga B."/>
            <person name="Levy M.J."/>
            <person name="McMahan L."/>
            <person name="Van Buren P."/>
            <person name="Vaughn M.W."/>
            <person name="Ying K."/>
            <person name="Yeh C.-T."/>
            <person name="Emrich S.J."/>
            <person name="Jia Y."/>
            <person name="Kalyanaraman A."/>
            <person name="Hsia A.-P."/>
            <person name="Barbazuk W.B."/>
            <person name="Baucom R.S."/>
            <person name="Brutnell T.P."/>
            <person name="Carpita N.C."/>
            <person name="Chaparro C."/>
            <person name="Chia J.-M."/>
            <person name="Deragon J.-M."/>
            <person name="Estill J.C."/>
            <person name="Fu Y."/>
            <person name="Jeddeloh J.A."/>
            <person name="Han Y."/>
            <person name="Lee H."/>
            <person name="Li P."/>
            <person name="Lisch D.R."/>
            <person name="Liu S."/>
            <person name="Liu Z."/>
            <person name="Nagel D.H."/>
            <person name="McCann M.C."/>
            <person name="SanMiguel P."/>
            <person name="Myers A.M."/>
            <person name="Nettleton D."/>
            <person name="Nguyen J."/>
            <person name="Penning B.W."/>
            <person name="Ponnala L."/>
            <person name="Schneider K.L."/>
            <person name="Schwartz D.C."/>
            <person name="Sharma A."/>
            <person name="Soderlund C."/>
            <person name="Springer N.M."/>
            <person name="Sun Q."/>
            <person name="Wang H."/>
            <person name="Waterman M."/>
            <person name="Westerman R."/>
            <person name="Wolfgruber T.K."/>
            <person name="Yang L."/>
            <person name="Yu Y."/>
            <person name="Zhang L."/>
            <person name="Zhou S."/>
            <person name="Zhu Q."/>
            <person name="Bennetzen J.L."/>
            <person name="Dawe R.K."/>
            <person name="Jiang J."/>
            <person name="Jiang N."/>
            <person name="Presting G.G."/>
            <person name="Wessler S.R."/>
            <person name="Aluru S."/>
            <person name="Martienssen R.A."/>
            <person name="Clifton S.W."/>
            <person name="McCombie W.R."/>
            <person name="Wing R.A."/>
            <person name="Wilson R.K."/>
        </authorList>
    </citation>
    <scope>NUCLEOTIDE SEQUENCE [LARGE SCALE GENOMIC DNA]</scope>
    <source>
        <strain evidence="9">cv. B73</strain>
    </source>
</reference>
<keyword evidence="5" id="KW-0408">Iron</keyword>
<evidence type="ECO:0000313" key="8">
    <source>
        <dbReference type="EnsemblPlants" id="Zm00001eb400870_P001"/>
    </source>
</evidence>
<dbReference type="PANTHER" id="PTHR30544">
    <property type="entry name" value="23S RRNA METHYLTRANSFERASE"/>
    <property type="match status" value="1"/>
</dbReference>
<evidence type="ECO:0000256" key="5">
    <source>
        <dbReference type="ARBA" id="ARBA00023004"/>
    </source>
</evidence>
<dbReference type="PANTHER" id="PTHR30544:SF5">
    <property type="entry name" value="RADICAL SAM CORE DOMAIN-CONTAINING PROTEIN"/>
    <property type="match status" value="1"/>
</dbReference>
<protein>
    <recommendedName>
        <fullName evidence="7">Radical SAM core domain-containing protein</fullName>
    </recommendedName>
</protein>
<dbReference type="InterPro" id="IPR013785">
    <property type="entry name" value="Aldolase_TIM"/>
</dbReference>
<comment type="cofactor">
    <cofactor evidence="1">
        <name>[4Fe-4S] cluster</name>
        <dbReference type="ChEBI" id="CHEBI:49883"/>
    </cofactor>
</comment>
<evidence type="ECO:0000313" key="9">
    <source>
        <dbReference type="Proteomes" id="UP000007305"/>
    </source>
</evidence>
<dbReference type="GO" id="GO:0051539">
    <property type="term" value="F:4 iron, 4 sulfur cluster binding"/>
    <property type="evidence" value="ECO:0007669"/>
    <property type="project" value="UniProtKB-KW"/>
</dbReference>
<dbReference type="AlphaFoldDB" id="A0A804RDQ0"/>
<evidence type="ECO:0000256" key="4">
    <source>
        <dbReference type="ARBA" id="ARBA00022723"/>
    </source>
</evidence>
<evidence type="ECO:0000256" key="1">
    <source>
        <dbReference type="ARBA" id="ARBA00001966"/>
    </source>
</evidence>